<dbReference type="AlphaFoldDB" id="A0AAD6HDJ7"/>
<evidence type="ECO:0000313" key="1">
    <source>
        <dbReference type="EMBL" id="KAJ5709518.1"/>
    </source>
</evidence>
<gene>
    <name evidence="1" type="ORF">N7493_009809</name>
</gene>
<reference evidence="1" key="2">
    <citation type="submission" date="2023-01" db="EMBL/GenBank/DDBJ databases">
        <authorList>
            <person name="Petersen C."/>
        </authorList>
    </citation>
    <scope>NUCLEOTIDE SEQUENCE</scope>
    <source>
        <strain evidence="1">IBT 17514</strain>
    </source>
</reference>
<evidence type="ECO:0000313" key="2">
    <source>
        <dbReference type="Proteomes" id="UP001215712"/>
    </source>
</evidence>
<dbReference type="Proteomes" id="UP001215712">
    <property type="component" value="Unassembled WGS sequence"/>
</dbReference>
<name>A0AAD6HDJ7_9EURO</name>
<sequence>MTGVDSSLRVAVSESRLLLEKIKKGNSGFKFDRDTFCNVLTNPYSYECVADVRLIAQTAESINVAATSHPDLGTPDEI</sequence>
<organism evidence="1 2">
    <name type="scientific">Penicillium malachiteum</name>
    <dbReference type="NCBI Taxonomy" id="1324776"/>
    <lineage>
        <taxon>Eukaryota</taxon>
        <taxon>Fungi</taxon>
        <taxon>Dikarya</taxon>
        <taxon>Ascomycota</taxon>
        <taxon>Pezizomycotina</taxon>
        <taxon>Eurotiomycetes</taxon>
        <taxon>Eurotiomycetidae</taxon>
        <taxon>Eurotiales</taxon>
        <taxon>Aspergillaceae</taxon>
        <taxon>Penicillium</taxon>
    </lineage>
</organism>
<accession>A0AAD6HDJ7</accession>
<protein>
    <submittedName>
        <fullName evidence="1">Uncharacterized protein</fullName>
    </submittedName>
</protein>
<keyword evidence="2" id="KW-1185">Reference proteome</keyword>
<dbReference type="EMBL" id="JAQJAN010000018">
    <property type="protein sequence ID" value="KAJ5709518.1"/>
    <property type="molecule type" value="Genomic_DNA"/>
</dbReference>
<proteinExistence type="predicted"/>
<reference evidence="1" key="1">
    <citation type="journal article" date="2023" name="IMA Fungus">
        <title>Comparative genomic study of the Penicillium genus elucidates a diverse pangenome and 15 lateral gene transfer events.</title>
        <authorList>
            <person name="Petersen C."/>
            <person name="Sorensen T."/>
            <person name="Nielsen M.R."/>
            <person name="Sondergaard T.E."/>
            <person name="Sorensen J.L."/>
            <person name="Fitzpatrick D.A."/>
            <person name="Frisvad J.C."/>
            <person name="Nielsen K.L."/>
        </authorList>
    </citation>
    <scope>NUCLEOTIDE SEQUENCE</scope>
    <source>
        <strain evidence="1">IBT 17514</strain>
    </source>
</reference>
<comment type="caution">
    <text evidence="1">The sequence shown here is derived from an EMBL/GenBank/DDBJ whole genome shotgun (WGS) entry which is preliminary data.</text>
</comment>